<keyword evidence="4" id="KW-0418">Kinase</keyword>
<accession>A0A9X3MLQ9</accession>
<dbReference type="SUPFAM" id="SSF55874">
    <property type="entry name" value="ATPase domain of HSP90 chaperone/DNA topoisomerase II/histidine kinase"/>
    <property type="match status" value="1"/>
</dbReference>
<feature type="transmembrane region" description="Helical" evidence="6">
    <location>
        <begin position="67"/>
        <end position="87"/>
    </location>
</feature>
<dbReference type="PANTHER" id="PTHR24421:SF10">
    <property type="entry name" value="NITRATE_NITRITE SENSOR PROTEIN NARQ"/>
    <property type="match status" value="1"/>
</dbReference>
<dbReference type="RefSeq" id="WP_270037312.1">
    <property type="nucleotide sequence ID" value="NZ_JAPDOD010000001.1"/>
</dbReference>
<dbReference type="GO" id="GO:0004673">
    <property type="term" value="F:protein histidine kinase activity"/>
    <property type="evidence" value="ECO:0007669"/>
    <property type="project" value="UniProtKB-EC"/>
</dbReference>
<evidence type="ECO:0000313" key="8">
    <source>
        <dbReference type="Proteomes" id="UP001149140"/>
    </source>
</evidence>
<dbReference type="GO" id="GO:0000160">
    <property type="term" value="P:phosphorelay signal transduction system"/>
    <property type="evidence" value="ECO:0007669"/>
    <property type="project" value="UniProtKB-KW"/>
</dbReference>
<gene>
    <name evidence="7" type="ORF">OM076_00465</name>
</gene>
<evidence type="ECO:0000256" key="6">
    <source>
        <dbReference type="SAM" id="Phobius"/>
    </source>
</evidence>
<keyword evidence="6" id="KW-1133">Transmembrane helix</keyword>
<organism evidence="7 8">
    <name type="scientific">Solirubrobacter ginsenosidimutans</name>
    <dbReference type="NCBI Taxonomy" id="490573"/>
    <lineage>
        <taxon>Bacteria</taxon>
        <taxon>Bacillati</taxon>
        <taxon>Actinomycetota</taxon>
        <taxon>Thermoleophilia</taxon>
        <taxon>Solirubrobacterales</taxon>
        <taxon>Solirubrobacteraceae</taxon>
        <taxon>Solirubrobacter</taxon>
    </lineage>
</organism>
<dbReference type="PANTHER" id="PTHR24421">
    <property type="entry name" value="NITRATE/NITRITE SENSOR PROTEIN NARX-RELATED"/>
    <property type="match status" value="1"/>
</dbReference>
<dbReference type="EMBL" id="JAPDOD010000001">
    <property type="protein sequence ID" value="MDA0158719.1"/>
    <property type="molecule type" value="Genomic_DNA"/>
</dbReference>
<proteinExistence type="predicted"/>
<evidence type="ECO:0000256" key="4">
    <source>
        <dbReference type="ARBA" id="ARBA00022777"/>
    </source>
</evidence>
<dbReference type="Gene3D" id="3.30.565.10">
    <property type="entry name" value="Histidine kinase-like ATPase, C-terminal domain"/>
    <property type="match status" value="1"/>
</dbReference>
<evidence type="ECO:0000256" key="5">
    <source>
        <dbReference type="ARBA" id="ARBA00023012"/>
    </source>
</evidence>
<keyword evidence="3" id="KW-0808">Transferase</keyword>
<dbReference type="AlphaFoldDB" id="A0A9X3MLQ9"/>
<evidence type="ECO:0000313" key="7">
    <source>
        <dbReference type="EMBL" id="MDA0158719.1"/>
    </source>
</evidence>
<comment type="caution">
    <text evidence="7">The sequence shown here is derived from an EMBL/GenBank/DDBJ whole genome shotgun (WGS) entry which is preliminary data.</text>
</comment>
<name>A0A9X3MLQ9_9ACTN</name>
<dbReference type="CDD" id="cd16917">
    <property type="entry name" value="HATPase_UhpB-NarQ-NarX-like"/>
    <property type="match status" value="1"/>
</dbReference>
<protein>
    <recommendedName>
        <fullName evidence="2">histidine kinase</fullName>
        <ecNumber evidence="2">2.7.13.3</ecNumber>
    </recommendedName>
</protein>
<comment type="catalytic activity">
    <reaction evidence="1">
        <text>ATP + protein L-histidine = ADP + protein N-phospho-L-histidine.</text>
        <dbReference type="EC" id="2.7.13.3"/>
    </reaction>
</comment>
<evidence type="ECO:0000256" key="1">
    <source>
        <dbReference type="ARBA" id="ARBA00000085"/>
    </source>
</evidence>
<evidence type="ECO:0000256" key="2">
    <source>
        <dbReference type="ARBA" id="ARBA00012438"/>
    </source>
</evidence>
<dbReference type="InterPro" id="IPR036890">
    <property type="entry name" value="HATPase_C_sf"/>
</dbReference>
<keyword evidence="8" id="KW-1185">Reference proteome</keyword>
<dbReference type="Proteomes" id="UP001149140">
    <property type="component" value="Unassembled WGS sequence"/>
</dbReference>
<sequence>MPASWADRTRRALWPAGAAIGLAAEYAANGLDAPGRALADLATGWVVLGCGLLLWRRAPRRTTGPLLAATGLTWFAGNFAGALIYVHRGPLVHALVPSSPAMVVAGYAAAVITPVWESEPATLVLSAALALAGRRGPPLALALVLAAGALARLAFPGGDADDAALLAYEVTLCWIAIARLTASRRGALADLVVELGEHPSPSLRDGLAAAVGDPALELGFWQDGAYCDAHGDPIELPPPGGRRVATLIERDGRPLAALVHDAAALDDPALVEAVAAAARLAASNARLQAEVHAQVDELEASRRRLLAAGDHERRRLEQRLREGAERRLARLAEVLEPLPAERVERARGVLERTRADLRELAAGLHPVRAGLGDAVAALTRDGSVPVELTVPSERLDPEVEAVAYFVCAEGLANVTKYACATRVEIRVERFDGRVVVEVADDGVGGADPERGSGLRGLSDRLQARGGRLRVESPDGGGTRLAAEIPLD</sequence>
<dbReference type="EC" id="2.7.13.3" evidence="2"/>
<keyword evidence="5" id="KW-0902">Two-component regulatory system</keyword>
<reference evidence="7" key="1">
    <citation type="submission" date="2022-10" db="EMBL/GenBank/DDBJ databases">
        <title>The WGS of Solirubrobacter ginsenosidimutans DSM 21036.</title>
        <authorList>
            <person name="Jiang Z."/>
        </authorList>
    </citation>
    <scope>NUCLEOTIDE SEQUENCE</scope>
    <source>
        <strain evidence="7">DSM 21036</strain>
    </source>
</reference>
<evidence type="ECO:0000256" key="3">
    <source>
        <dbReference type="ARBA" id="ARBA00022679"/>
    </source>
</evidence>
<keyword evidence="6" id="KW-0812">Transmembrane</keyword>
<dbReference type="InterPro" id="IPR050482">
    <property type="entry name" value="Sensor_HK_TwoCompSys"/>
</dbReference>
<keyword evidence="6" id="KW-0472">Membrane</keyword>